<dbReference type="NCBIfam" id="TIGR02481">
    <property type="entry name" value="hemeryth_dom"/>
    <property type="match status" value="1"/>
</dbReference>
<dbReference type="RefSeq" id="WP_135441167.1">
    <property type="nucleotide sequence ID" value="NZ_SRLE01000003.1"/>
</dbReference>
<dbReference type="PANTHER" id="PTHR37164:SF1">
    <property type="entry name" value="BACTERIOHEMERYTHRIN"/>
    <property type="match status" value="1"/>
</dbReference>
<dbReference type="EMBL" id="SRLE01000003">
    <property type="protein sequence ID" value="TGD75464.1"/>
    <property type="molecule type" value="Genomic_DNA"/>
</dbReference>
<protein>
    <submittedName>
        <fullName evidence="6">Bacteriohemerythrin</fullName>
    </submittedName>
</protein>
<keyword evidence="4" id="KW-0408">Iron</keyword>
<keyword evidence="3" id="KW-0479">Metal-binding</keyword>
<dbReference type="InterPro" id="IPR016131">
    <property type="entry name" value="Haemerythrin_Fe_BS"/>
</dbReference>
<evidence type="ECO:0000256" key="4">
    <source>
        <dbReference type="ARBA" id="ARBA00023004"/>
    </source>
</evidence>
<evidence type="ECO:0000256" key="3">
    <source>
        <dbReference type="ARBA" id="ARBA00022723"/>
    </source>
</evidence>
<dbReference type="Proteomes" id="UP000298050">
    <property type="component" value="Unassembled WGS sequence"/>
</dbReference>
<accession>A0A4Z0M7J6</accession>
<evidence type="ECO:0000313" key="7">
    <source>
        <dbReference type="Proteomes" id="UP000298050"/>
    </source>
</evidence>
<dbReference type="PROSITE" id="PS00550">
    <property type="entry name" value="HEMERYTHRINS"/>
    <property type="match status" value="1"/>
</dbReference>
<evidence type="ECO:0000313" key="6">
    <source>
        <dbReference type="EMBL" id="TGD75464.1"/>
    </source>
</evidence>
<dbReference type="OrthoDB" id="9813903at2"/>
<comment type="caution">
    <text evidence="6">The sequence shown here is derived from an EMBL/GenBank/DDBJ whole genome shotgun (WGS) entry which is preliminary data.</text>
</comment>
<dbReference type="CDD" id="cd12107">
    <property type="entry name" value="Hemerythrin"/>
    <property type="match status" value="1"/>
</dbReference>
<reference evidence="6 7" key="1">
    <citation type="submission" date="2019-04" db="EMBL/GenBank/DDBJ databases">
        <title>Taxonomy of novel Haliea sp. from mangrove soil of West Coast of India.</title>
        <authorList>
            <person name="Verma A."/>
            <person name="Kumar P."/>
            <person name="Krishnamurthi S."/>
        </authorList>
    </citation>
    <scope>NUCLEOTIDE SEQUENCE [LARGE SCALE GENOMIC DNA]</scope>
    <source>
        <strain evidence="6 7">SAOS-164</strain>
    </source>
</reference>
<dbReference type="InterPro" id="IPR050669">
    <property type="entry name" value="Hemerythrin"/>
</dbReference>
<keyword evidence="7" id="KW-1185">Reference proteome</keyword>
<keyword evidence="2" id="KW-0561">Oxygen transport</keyword>
<dbReference type="NCBIfam" id="NF033749">
    <property type="entry name" value="bact_hemeryth"/>
    <property type="match status" value="1"/>
</dbReference>
<name>A0A4Z0M7J6_9GAMM</name>
<proteinExistence type="inferred from homology"/>
<dbReference type="GO" id="GO:0005344">
    <property type="term" value="F:oxygen carrier activity"/>
    <property type="evidence" value="ECO:0007669"/>
    <property type="project" value="UniProtKB-KW"/>
</dbReference>
<dbReference type="InterPro" id="IPR012827">
    <property type="entry name" value="Hemerythrin_metal-bd"/>
</dbReference>
<sequence>MSQFEWDDSLNVGVDRMNEQHQQIIHLINVVADDVENNENPLGSFDKLANYVVRHFQEEEKYMESHNYSSLSSHKIIHKQLLARVGQFRDSMVAGDLNTEDLFAFLRMWLKSHIKGIDQRYGIECANFQP</sequence>
<dbReference type="Pfam" id="PF01814">
    <property type="entry name" value="Hemerythrin"/>
    <property type="match status" value="1"/>
</dbReference>
<gene>
    <name evidence="6" type="ORF">E4634_03190</name>
</gene>
<dbReference type="PANTHER" id="PTHR37164">
    <property type="entry name" value="BACTERIOHEMERYTHRIN"/>
    <property type="match status" value="1"/>
</dbReference>
<comment type="similarity">
    <text evidence="1">Belongs to the hemerythrin family.</text>
</comment>
<evidence type="ECO:0000256" key="1">
    <source>
        <dbReference type="ARBA" id="ARBA00010587"/>
    </source>
</evidence>
<feature type="domain" description="Hemerythrin-like" evidence="5">
    <location>
        <begin position="13"/>
        <end position="121"/>
    </location>
</feature>
<dbReference type="AlphaFoldDB" id="A0A4Z0M7J6"/>
<dbReference type="InterPro" id="IPR012312">
    <property type="entry name" value="Hemerythrin-like"/>
</dbReference>
<organism evidence="6 7">
    <name type="scientific">Mangrovimicrobium sediminis</name>
    <dbReference type="NCBI Taxonomy" id="2562682"/>
    <lineage>
        <taxon>Bacteria</taxon>
        <taxon>Pseudomonadati</taxon>
        <taxon>Pseudomonadota</taxon>
        <taxon>Gammaproteobacteria</taxon>
        <taxon>Cellvibrionales</taxon>
        <taxon>Halieaceae</taxon>
        <taxon>Mangrovimicrobium</taxon>
    </lineage>
</organism>
<keyword evidence="2" id="KW-0813">Transport</keyword>
<dbReference type="InterPro" id="IPR035938">
    <property type="entry name" value="Hemerythrin-like_sf"/>
</dbReference>
<evidence type="ECO:0000259" key="5">
    <source>
        <dbReference type="Pfam" id="PF01814"/>
    </source>
</evidence>
<dbReference type="SUPFAM" id="SSF47188">
    <property type="entry name" value="Hemerythrin-like"/>
    <property type="match status" value="1"/>
</dbReference>
<dbReference type="GO" id="GO:0046872">
    <property type="term" value="F:metal ion binding"/>
    <property type="evidence" value="ECO:0007669"/>
    <property type="project" value="UniProtKB-KW"/>
</dbReference>
<evidence type="ECO:0000256" key="2">
    <source>
        <dbReference type="ARBA" id="ARBA00022621"/>
    </source>
</evidence>
<dbReference type="Gene3D" id="1.20.120.50">
    <property type="entry name" value="Hemerythrin-like"/>
    <property type="match status" value="1"/>
</dbReference>